<dbReference type="EMBL" id="CP042914">
    <property type="protein sequence ID" value="QEG42521.1"/>
    <property type="molecule type" value="Genomic_DNA"/>
</dbReference>
<organism evidence="2 3">
    <name type="scientific">Roseimaritima ulvae</name>
    <dbReference type="NCBI Taxonomy" id="980254"/>
    <lineage>
        <taxon>Bacteria</taxon>
        <taxon>Pseudomonadati</taxon>
        <taxon>Planctomycetota</taxon>
        <taxon>Planctomycetia</taxon>
        <taxon>Pirellulales</taxon>
        <taxon>Pirellulaceae</taxon>
        <taxon>Roseimaritima</taxon>
    </lineage>
</organism>
<dbReference type="RefSeq" id="WP_068142449.1">
    <property type="nucleotide sequence ID" value="NZ_CP042914.1"/>
</dbReference>
<protein>
    <recommendedName>
        <fullName evidence="1">N-acyl amino acid synthase FeeM catalytic core domain-containing protein</fullName>
    </recommendedName>
</protein>
<dbReference type="InterPro" id="IPR016181">
    <property type="entry name" value="Acyl_CoA_acyltransferase"/>
</dbReference>
<name>A0A5B9R791_9BACT</name>
<proteinExistence type="predicted"/>
<accession>A0A5B9R791</accession>
<evidence type="ECO:0000313" key="3">
    <source>
        <dbReference type="Proteomes" id="UP000325286"/>
    </source>
</evidence>
<feature type="domain" description="N-acyl amino acid synthase FeeM catalytic core" evidence="1">
    <location>
        <begin position="42"/>
        <end position="201"/>
    </location>
</feature>
<dbReference type="InterPro" id="IPR054597">
    <property type="entry name" value="FeeM_cat"/>
</dbReference>
<sequence length="255" mass="28808">MSAFIRFSTDTAAATPAAKTARSLPPKFEMKACETQAERRSAFQLVYESYRRAGLIPDNQMQMRVLEQHLVDTTDLMVAKQDNKVCFTVTLVRDGLYGMPAESLFGKEIDAMRRNGLRLAEVSCVAGDCEKEDKRQRFDTLVKMISLTIQAARRRDVDRLLLAVHPRHAKVYQRLFGCKICTDVRDYDAVQGNPAVLCTHDFKELDETGYSLSEKVYGTEFSPWQLDGTRMTAAEKAYFAQAVSQQKPRLVTMAA</sequence>
<dbReference type="AlphaFoldDB" id="A0A5B9R791"/>
<reference evidence="2 3" key="1">
    <citation type="submission" date="2019-08" db="EMBL/GenBank/DDBJ databases">
        <title>Deep-cultivation of Planctomycetes and their phenomic and genomic characterization uncovers novel biology.</title>
        <authorList>
            <person name="Wiegand S."/>
            <person name="Jogler M."/>
            <person name="Boedeker C."/>
            <person name="Pinto D."/>
            <person name="Vollmers J."/>
            <person name="Rivas-Marin E."/>
            <person name="Kohn T."/>
            <person name="Peeters S.H."/>
            <person name="Heuer A."/>
            <person name="Rast P."/>
            <person name="Oberbeckmann S."/>
            <person name="Bunk B."/>
            <person name="Jeske O."/>
            <person name="Meyerdierks A."/>
            <person name="Storesund J.E."/>
            <person name="Kallscheuer N."/>
            <person name="Luecker S."/>
            <person name="Lage O.M."/>
            <person name="Pohl T."/>
            <person name="Merkel B.J."/>
            <person name="Hornburger P."/>
            <person name="Mueller R.-W."/>
            <person name="Bruemmer F."/>
            <person name="Labrenz M."/>
            <person name="Spormann A.M."/>
            <person name="Op den Camp H."/>
            <person name="Overmann J."/>
            <person name="Amann R."/>
            <person name="Jetten M.S.M."/>
            <person name="Mascher T."/>
            <person name="Medema M.H."/>
            <person name="Devos D.P."/>
            <person name="Kaster A.-K."/>
            <person name="Ovreas L."/>
            <person name="Rohde M."/>
            <person name="Galperin M.Y."/>
            <person name="Jogler C."/>
        </authorList>
    </citation>
    <scope>NUCLEOTIDE SEQUENCE [LARGE SCALE GENOMIC DNA]</scope>
    <source>
        <strain evidence="2 3">UC8</strain>
    </source>
</reference>
<evidence type="ECO:0000313" key="2">
    <source>
        <dbReference type="EMBL" id="QEG42521.1"/>
    </source>
</evidence>
<dbReference type="Pfam" id="PF21926">
    <property type="entry name" value="FeeM"/>
    <property type="match status" value="1"/>
</dbReference>
<dbReference type="Gene3D" id="3.40.630.30">
    <property type="match status" value="1"/>
</dbReference>
<keyword evidence="3" id="KW-1185">Reference proteome</keyword>
<evidence type="ECO:0000259" key="1">
    <source>
        <dbReference type="Pfam" id="PF21926"/>
    </source>
</evidence>
<gene>
    <name evidence="2" type="ORF">UC8_45600</name>
</gene>
<dbReference type="Proteomes" id="UP000325286">
    <property type="component" value="Chromosome"/>
</dbReference>
<dbReference type="SUPFAM" id="SSF55729">
    <property type="entry name" value="Acyl-CoA N-acyltransferases (Nat)"/>
    <property type="match status" value="1"/>
</dbReference>
<dbReference type="OrthoDB" id="5958114at2"/>
<dbReference type="KEGG" id="rul:UC8_45600"/>